<gene>
    <name evidence="1" type="ORF">PCYB_005430</name>
</gene>
<protein>
    <recommendedName>
        <fullName evidence="3">CYIR protein</fullName>
    </recommendedName>
</protein>
<dbReference type="KEGG" id="pcy:PCYB_005430"/>
<dbReference type="AlphaFoldDB" id="K6V0E6"/>
<accession>K6V0E6</accession>
<evidence type="ECO:0000313" key="1">
    <source>
        <dbReference type="EMBL" id="GAB69794.1"/>
    </source>
</evidence>
<dbReference type="PhylomeDB" id="K6V0E6"/>
<dbReference type="Proteomes" id="UP000006319">
    <property type="component" value="Unassembled WGS sequence"/>
</dbReference>
<evidence type="ECO:0000313" key="2">
    <source>
        <dbReference type="Proteomes" id="UP000006319"/>
    </source>
</evidence>
<organism evidence="1 2">
    <name type="scientific">Plasmodium cynomolgi (strain B)</name>
    <dbReference type="NCBI Taxonomy" id="1120755"/>
    <lineage>
        <taxon>Eukaryota</taxon>
        <taxon>Sar</taxon>
        <taxon>Alveolata</taxon>
        <taxon>Apicomplexa</taxon>
        <taxon>Aconoidasida</taxon>
        <taxon>Haemosporida</taxon>
        <taxon>Plasmodiidae</taxon>
        <taxon>Plasmodium</taxon>
        <taxon>Plasmodium (Plasmodium)</taxon>
    </lineage>
</organism>
<sequence length="195" mass="23041">MEAKGEYGIYNDEVMNFQEKFLYDDKLESLDKLSPNMCIKSLFDTASITLYLSKRAVVMPTQLNTNKFKNATKEYPDKSLSGMEKYVHYNFSYIIINLKYYDIILKELDADKIYKKLNDNKDIKKYCSDCNDVLSLEETYPEIIVLCKNLAKNLRKTMSDVEDDVTNVSDRCLYFIHWTYGELKKNILYKFEIYS</sequence>
<reference evidence="1 2" key="1">
    <citation type="journal article" date="2012" name="Nat. Genet.">
        <title>Plasmodium cynomolgi genome sequences provide insight into Plasmodium vivax and the monkey malaria clade.</title>
        <authorList>
            <person name="Tachibana S."/>
            <person name="Sullivan S.A."/>
            <person name="Kawai S."/>
            <person name="Nakamura S."/>
            <person name="Kim H.R."/>
            <person name="Goto N."/>
            <person name="Arisue N."/>
            <person name="Palacpac N.M.Q."/>
            <person name="Honma H."/>
            <person name="Yagi M."/>
            <person name="Tougan T."/>
            <person name="Katakai Y."/>
            <person name="Kaneko O."/>
            <person name="Mita T."/>
            <person name="Kita K."/>
            <person name="Yasutomi Y."/>
            <person name="Sutton P.L."/>
            <person name="Shakhbatyan R."/>
            <person name="Horii T."/>
            <person name="Yasunaga T."/>
            <person name="Barnwell J.W."/>
            <person name="Escalante A.A."/>
            <person name="Carlton J.M."/>
            <person name="Tanabe K."/>
        </authorList>
    </citation>
    <scope>NUCLEOTIDE SEQUENCE [LARGE SCALE GENOMIC DNA]</scope>
    <source>
        <strain evidence="1 2">B</strain>
    </source>
</reference>
<proteinExistence type="predicted"/>
<name>K6V0E6_PLACD</name>
<dbReference type="EMBL" id="DF157843">
    <property type="protein sequence ID" value="GAB69794.1"/>
    <property type="molecule type" value="Genomic_DNA"/>
</dbReference>
<dbReference type="GeneID" id="14696336"/>
<dbReference type="InterPro" id="IPR008780">
    <property type="entry name" value="Plasmodium_Vir"/>
</dbReference>
<dbReference type="RefSeq" id="XP_004228012.1">
    <property type="nucleotide sequence ID" value="XM_004227964.1"/>
</dbReference>
<evidence type="ECO:0008006" key="3">
    <source>
        <dbReference type="Google" id="ProtNLM"/>
    </source>
</evidence>
<dbReference type="VEuPathDB" id="PlasmoDB:PCYB_005430"/>
<keyword evidence="2" id="KW-1185">Reference proteome</keyword>
<dbReference type="Pfam" id="PF05795">
    <property type="entry name" value="Plasmodium_Vir"/>
    <property type="match status" value="1"/>
</dbReference>